<dbReference type="PANTHER" id="PTHR33375:SF1">
    <property type="entry name" value="CHROMOSOME-PARTITIONING PROTEIN PARB-RELATED"/>
    <property type="match status" value="1"/>
</dbReference>
<dbReference type="SUPFAM" id="SSF110849">
    <property type="entry name" value="ParB/Sulfiredoxin"/>
    <property type="match status" value="1"/>
</dbReference>
<evidence type="ECO:0000256" key="1">
    <source>
        <dbReference type="SAM" id="MobiDB-lite"/>
    </source>
</evidence>
<accession>A0A2K4ZKL5</accession>
<dbReference type="CDD" id="cd16387">
    <property type="entry name" value="ParB_N_Srx"/>
    <property type="match status" value="1"/>
</dbReference>
<evidence type="ECO:0000259" key="2">
    <source>
        <dbReference type="SMART" id="SM00470"/>
    </source>
</evidence>
<dbReference type="GO" id="GO:0005694">
    <property type="term" value="C:chromosome"/>
    <property type="evidence" value="ECO:0007669"/>
    <property type="project" value="TreeGrafter"/>
</dbReference>
<feature type="region of interest" description="Disordered" evidence="1">
    <location>
        <begin position="284"/>
        <end position="326"/>
    </location>
</feature>
<dbReference type="Gene3D" id="1.10.10.2830">
    <property type="match status" value="1"/>
</dbReference>
<dbReference type="InterPro" id="IPR015947">
    <property type="entry name" value="PUA-like_sf"/>
</dbReference>
<evidence type="ECO:0000313" key="3">
    <source>
        <dbReference type="EMBL" id="SOY30990.1"/>
    </source>
</evidence>
<dbReference type="PANTHER" id="PTHR33375">
    <property type="entry name" value="CHROMOSOME-PARTITIONING PROTEIN PARB-RELATED"/>
    <property type="match status" value="1"/>
</dbReference>
<sequence length="427" mass="48175">MGKSKFGFADIMNAKSRAAGIGNVSEYTEIWLSPYDVKPSESNFYSQENIEELADSFLTVGQQQPTVLGRVNGEFKIVSGHRRNLANILNIERGHEEFKKVRYLYKDMTGAMFELSLLIGNAYNRELTAWEKTQQAQRLKEALLRAKDEDGLEITGKLRDIIAELMNESPTNIARMDSINNNATPEIKEEFAKGNIGVTTAYEAAKLPPEEQKAIAEKAAAGENVRAKEIAAKVAEKKAGDSYETPHPESITSLCYSCKRYKDCNVKTGTCEKCDQYINKAEAEKTDEQRYSDEQDKIDRDTKKKLQERADRERMESLPSDGKADHKTHEVKIASSYYEDIISGKKKFELRKNDRGYKVGDSLKMLEFDEGKHTGRTIDADIIYMLEDYTGLEEGYCILGIDVTEYSARRGQVSETDTGGQTSCRDK</sequence>
<dbReference type="Proteomes" id="UP000236311">
    <property type="component" value="Unassembled WGS sequence"/>
</dbReference>
<dbReference type="AlphaFoldDB" id="A0A2K4ZKL5"/>
<dbReference type="InterPro" id="IPR003115">
    <property type="entry name" value="ParB_N"/>
</dbReference>
<organism evidence="3 4">
    <name type="scientific">Acetatifactor muris</name>
    <dbReference type="NCBI Taxonomy" id="879566"/>
    <lineage>
        <taxon>Bacteria</taxon>
        <taxon>Bacillati</taxon>
        <taxon>Bacillota</taxon>
        <taxon>Clostridia</taxon>
        <taxon>Lachnospirales</taxon>
        <taxon>Lachnospiraceae</taxon>
        <taxon>Acetatifactor</taxon>
    </lineage>
</organism>
<dbReference type="SUPFAM" id="SSF88697">
    <property type="entry name" value="PUA domain-like"/>
    <property type="match status" value="1"/>
</dbReference>
<dbReference type="RefSeq" id="WP_103241007.1">
    <property type="nucleotide sequence ID" value="NZ_JANJZD010000045.1"/>
</dbReference>
<reference evidence="3 4" key="1">
    <citation type="submission" date="2018-01" db="EMBL/GenBank/DDBJ databases">
        <authorList>
            <person name="Gaut B.S."/>
            <person name="Morton B.R."/>
            <person name="Clegg M.T."/>
            <person name="Duvall M.R."/>
        </authorList>
    </citation>
    <scope>NUCLEOTIDE SEQUENCE [LARGE SCALE GENOMIC DNA]</scope>
    <source>
        <strain evidence="3">GP69</strain>
    </source>
</reference>
<dbReference type="Gene3D" id="3.90.1530.30">
    <property type="match status" value="1"/>
</dbReference>
<protein>
    <submittedName>
        <fullName evidence="3">ParB-like nuclease domain protein</fullName>
    </submittedName>
</protein>
<proteinExistence type="predicted"/>
<dbReference type="InterPro" id="IPR036086">
    <property type="entry name" value="ParB/Sulfiredoxin_sf"/>
</dbReference>
<dbReference type="Pfam" id="PF02195">
    <property type="entry name" value="ParB_N"/>
    <property type="match status" value="1"/>
</dbReference>
<dbReference type="GO" id="GO:0007059">
    <property type="term" value="P:chromosome segregation"/>
    <property type="evidence" value="ECO:0007669"/>
    <property type="project" value="TreeGrafter"/>
</dbReference>
<keyword evidence="4" id="KW-1185">Reference proteome</keyword>
<dbReference type="InterPro" id="IPR039440">
    <property type="entry name" value="DUF3850"/>
</dbReference>
<dbReference type="OrthoDB" id="1700487at2"/>
<dbReference type="EMBL" id="OFSM01000021">
    <property type="protein sequence ID" value="SOY30990.1"/>
    <property type="molecule type" value="Genomic_DNA"/>
</dbReference>
<dbReference type="InterPro" id="IPR050336">
    <property type="entry name" value="Chromosome_partition/occlusion"/>
</dbReference>
<evidence type="ECO:0000313" key="4">
    <source>
        <dbReference type="Proteomes" id="UP000236311"/>
    </source>
</evidence>
<dbReference type="SUPFAM" id="SSF109709">
    <property type="entry name" value="KorB DNA-binding domain-like"/>
    <property type="match status" value="1"/>
</dbReference>
<dbReference type="Gene3D" id="2.30.130.30">
    <property type="entry name" value="Hypothetical protein"/>
    <property type="match status" value="1"/>
</dbReference>
<gene>
    <name evidence="3" type="ORF">AMURIS_03724</name>
</gene>
<feature type="domain" description="ParB-like N-terminal" evidence="2">
    <location>
        <begin position="30"/>
        <end position="125"/>
    </location>
</feature>
<dbReference type="SMART" id="SM00470">
    <property type="entry name" value="ParB"/>
    <property type="match status" value="1"/>
</dbReference>
<name>A0A2K4ZKL5_9FIRM</name>
<dbReference type="Pfam" id="PF12961">
    <property type="entry name" value="DUF3850"/>
    <property type="match status" value="1"/>
</dbReference>